<feature type="region of interest" description="Disordered" evidence="3">
    <location>
        <begin position="50"/>
        <end position="108"/>
    </location>
</feature>
<feature type="compositionally biased region" description="Acidic residues" evidence="3">
    <location>
        <begin position="72"/>
        <end position="84"/>
    </location>
</feature>
<dbReference type="STRING" id="4781.A0A0P1AEP2"/>
<dbReference type="Proteomes" id="UP000054928">
    <property type="component" value="Unassembled WGS sequence"/>
</dbReference>
<dbReference type="PANTHER" id="PTHR28524">
    <property type="entry name" value="SUCCINATE DEHYDROGENASE ASSEMBLY FACTOR 4, MITOCHONDRIAL"/>
    <property type="match status" value="1"/>
</dbReference>
<comment type="similarity">
    <text evidence="1">Belongs to the SDHAF4 family.</text>
</comment>
<evidence type="ECO:0000256" key="3">
    <source>
        <dbReference type="SAM" id="MobiDB-lite"/>
    </source>
</evidence>
<dbReference type="Pfam" id="PF07896">
    <property type="entry name" value="DUF1674"/>
    <property type="match status" value="1"/>
</dbReference>
<reference evidence="5" key="1">
    <citation type="submission" date="2014-09" db="EMBL/GenBank/DDBJ databases">
        <authorList>
            <person name="Sharma Rahul"/>
            <person name="Thines Marco"/>
        </authorList>
    </citation>
    <scope>NUCLEOTIDE SEQUENCE [LARGE SCALE GENOMIC DNA]</scope>
</reference>
<name>A0A0P1AEP2_PLAHL</name>
<sequence length="120" mass="13732">MALRKLYYMYTAANRHLITPIQAPFTDFKMQRQLRVLSADTQSKKFVALNSSDKPRITHAEAQSVTDKSNDTDDYDNEDAEETVVIDSSNYEIGGPTRGGKFKEPTRFGDWERKGRCSDF</sequence>
<accession>A0A0P1AEP2</accession>
<dbReference type="AlphaFoldDB" id="A0A0P1AEP2"/>
<protein>
    <recommendedName>
        <fullName evidence="2">Succinate dehydrogenase assembly factor 4, mitochondrial</fullName>
    </recommendedName>
</protein>
<dbReference type="EMBL" id="CCYD01000349">
    <property type="protein sequence ID" value="CEG39021.1"/>
    <property type="molecule type" value="Genomic_DNA"/>
</dbReference>
<organism evidence="4 5">
    <name type="scientific">Plasmopara halstedii</name>
    <name type="common">Downy mildew of sunflower</name>
    <dbReference type="NCBI Taxonomy" id="4781"/>
    <lineage>
        <taxon>Eukaryota</taxon>
        <taxon>Sar</taxon>
        <taxon>Stramenopiles</taxon>
        <taxon>Oomycota</taxon>
        <taxon>Peronosporomycetes</taxon>
        <taxon>Peronosporales</taxon>
        <taxon>Peronosporaceae</taxon>
        <taxon>Plasmopara</taxon>
    </lineage>
</organism>
<dbReference type="GO" id="GO:0034553">
    <property type="term" value="P:mitochondrial respiratory chain complex II assembly"/>
    <property type="evidence" value="ECO:0007669"/>
    <property type="project" value="TreeGrafter"/>
</dbReference>
<dbReference type="GeneID" id="36404141"/>
<evidence type="ECO:0000256" key="1">
    <source>
        <dbReference type="ARBA" id="ARBA00005701"/>
    </source>
</evidence>
<evidence type="ECO:0000313" key="5">
    <source>
        <dbReference type="Proteomes" id="UP000054928"/>
    </source>
</evidence>
<keyword evidence="5" id="KW-1185">Reference proteome</keyword>
<dbReference type="InterPro" id="IPR012875">
    <property type="entry name" value="SDHF4"/>
</dbReference>
<dbReference type="PANTHER" id="PTHR28524:SF3">
    <property type="entry name" value="SUCCINATE DEHYDROGENASE ASSEMBLY FACTOR 4, MITOCHONDRIAL"/>
    <property type="match status" value="1"/>
</dbReference>
<dbReference type="OMA" id="DKPRITH"/>
<evidence type="ECO:0000313" key="4">
    <source>
        <dbReference type="EMBL" id="CEG39021.1"/>
    </source>
</evidence>
<dbReference type="GO" id="GO:0005739">
    <property type="term" value="C:mitochondrion"/>
    <property type="evidence" value="ECO:0007669"/>
    <property type="project" value="TreeGrafter"/>
</dbReference>
<dbReference type="OrthoDB" id="201362at2759"/>
<proteinExistence type="inferred from homology"/>
<dbReference type="RefSeq" id="XP_024575390.1">
    <property type="nucleotide sequence ID" value="XM_024724522.1"/>
</dbReference>
<evidence type="ECO:0000256" key="2">
    <source>
        <dbReference type="ARBA" id="ARBA00022170"/>
    </source>
</evidence>